<dbReference type="CDD" id="cd00882">
    <property type="entry name" value="Ras_like_GTPase"/>
    <property type="match status" value="1"/>
</dbReference>
<dbReference type="InterPro" id="IPR006073">
    <property type="entry name" value="GTP-bd"/>
</dbReference>
<gene>
    <name evidence="2" type="ORF">BJG266_LOCUS13975</name>
    <name evidence="3" type="ORF">QVE165_LOCUS28801</name>
</gene>
<accession>A0A814E3B9</accession>
<evidence type="ECO:0000313" key="4">
    <source>
        <dbReference type="Proteomes" id="UP000663832"/>
    </source>
</evidence>
<dbReference type="EMBL" id="CAJNOI010000057">
    <property type="protein sequence ID" value="CAF0964112.1"/>
    <property type="molecule type" value="Genomic_DNA"/>
</dbReference>
<dbReference type="GO" id="GO:0005525">
    <property type="term" value="F:GTP binding"/>
    <property type="evidence" value="ECO:0007669"/>
    <property type="project" value="InterPro"/>
</dbReference>
<dbReference type="OrthoDB" id="10060378at2759"/>
<dbReference type="AlphaFoldDB" id="A0A814E3B9"/>
<evidence type="ECO:0000313" key="3">
    <source>
        <dbReference type="EMBL" id="CAF1256383.1"/>
    </source>
</evidence>
<feature type="domain" description="G" evidence="1">
    <location>
        <begin position="5"/>
        <end position="129"/>
    </location>
</feature>
<sequence length="243" mass="27461">MTEKRILVFGSPNAGKTSMLNELIGIDSAVNSSEDGLVFKIKHYQSVIKDRVKYCFVDIDGLSKTNLDELTFAKATENISNLLQHSKQGFNLLVFVTRAGTIHQSAKDEYVMFADQITKKKIPILCVVTNCENYEPLSQWVTENENTFKENQMTFDKMVGTCFKKGGRFEEMLKLLRKESAETVWNAILDISTEQPIDVVTSIKSPTMFASDIWNNFSAWIGKNIWSDPIPDSISLSSSKKSY</sequence>
<dbReference type="Proteomes" id="UP000663877">
    <property type="component" value="Unassembled WGS sequence"/>
</dbReference>
<evidence type="ECO:0000313" key="2">
    <source>
        <dbReference type="EMBL" id="CAF0964112.1"/>
    </source>
</evidence>
<dbReference type="Gene3D" id="3.40.50.300">
    <property type="entry name" value="P-loop containing nucleotide triphosphate hydrolases"/>
    <property type="match status" value="1"/>
</dbReference>
<dbReference type="SUPFAM" id="SSF52540">
    <property type="entry name" value="P-loop containing nucleoside triphosphate hydrolases"/>
    <property type="match status" value="1"/>
</dbReference>
<evidence type="ECO:0000259" key="1">
    <source>
        <dbReference type="Pfam" id="PF01926"/>
    </source>
</evidence>
<comment type="caution">
    <text evidence="2">The sequence shown here is derived from an EMBL/GenBank/DDBJ whole genome shotgun (WGS) entry which is preliminary data.</text>
</comment>
<dbReference type="EMBL" id="CAJNOM010000227">
    <property type="protein sequence ID" value="CAF1256383.1"/>
    <property type="molecule type" value="Genomic_DNA"/>
</dbReference>
<reference evidence="2" key="1">
    <citation type="submission" date="2021-02" db="EMBL/GenBank/DDBJ databases">
        <authorList>
            <person name="Nowell W R."/>
        </authorList>
    </citation>
    <scope>NUCLEOTIDE SEQUENCE</scope>
</reference>
<proteinExistence type="predicted"/>
<dbReference type="Proteomes" id="UP000663832">
    <property type="component" value="Unassembled WGS sequence"/>
</dbReference>
<keyword evidence="4" id="KW-1185">Reference proteome</keyword>
<organism evidence="2 5">
    <name type="scientific">Adineta steineri</name>
    <dbReference type="NCBI Taxonomy" id="433720"/>
    <lineage>
        <taxon>Eukaryota</taxon>
        <taxon>Metazoa</taxon>
        <taxon>Spiralia</taxon>
        <taxon>Gnathifera</taxon>
        <taxon>Rotifera</taxon>
        <taxon>Eurotatoria</taxon>
        <taxon>Bdelloidea</taxon>
        <taxon>Adinetida</taxon>
        <taxon>Adinetidae</taxon>
        <taxon>Adineta</taxon>
    </lineage>
</organism>
<dbReference type="InterPro" id="IPR027417">
    <property type="entry name" value="P-loop_NTPase"/>
</dbReference>
<protein>
    <recommendedName>
        <fullName evidence="1">G domain-containing protein</fullName>
    </recommendedName>
</protein>
<name>A0A814E3B9_9BILA</name>
<evidence type="ECO:0000313" key="5">
    <source>
        <dbReference type="Proteomes" id="UP000663877"/>
    </source>
</evidence>
<dbReference type="Pfam" id="PF01926">
    <property type="entry name" value="MMR_HSR1"/>
    <property type="match status" value="1"/>
</dbReference>